<dbReference type="PANTHER" id="PTHR32552:SF81">
    <property type="entry name" value="TONB-DEPENDENT OUTER MEMBRANE RECEPTOR"/>
    <property type="match status" value="1"/>
</dbReference>
<keyword evidence="6" id="KW-0408">Iron</keyword>
<dbReference type="InterPro" id="IPR039426">
    <property type="entry name" value="TonB-dep_rcpt-like"/>
</dbReference>
<evidence type="ECO:0000259" key="14">
    <source>
        <dbReference type="Pfam" id="PF00593"/>
    </source>
</evidence>
<reference evidence="16" key="2">
    <citation type="submission" date="2020-09" db="EMBL/GenBank/DDBJ databases">
        <authorList>
            <person name="Sun Q."/>
            <person name="Zhou Y."/>
        </authorList>
    </citation>
    <scope>NUCLEOTIDE SEQUENCE</scope>
    <source>
        <strain evidence="16">CGMCC 1.15095</strain>
    </source>
</reference>
<evidence type="ECO:0000256" key="8">
    <source>
        <dbReference type="ARBA" id="ARBA00023077"/>
    </source>
</evidence>
<evidence type="ECO:0000256" key="3">
    <source>
        <dbReference type="ARBA" id="ARBA00022452"/>
    </source>
</evidence>
<keyword evidence="9 11" id="KW-0472">Membrane</keyword>
<comment type="caution">
    <text evidence="16">The sequence shown here is derived from an EMBL/GenBank/DDBJ whole genome shotgun (WGS) entry which is preliminary data.</text>
</comment>
<evidence type="ECO:0000256" key="5">
    <source>
        <dbReference type="ARBA" id="ARBA00022692"/>
    </source>
</evidence>
<keyword evidence="10 11" id="KW-0998">Cell outer membrane</keyword>
<keyword evidence="7" id="KW-0406">Ion transport</keyword>
<proteinExistence type="inferred from homology"/>
<keyword evidence="5 11" id="KW-0812">Transmembrane</keyword>
<keyword evidence="4" id="KW-0410">Iron transport</keyword>
<dbReference type="PANTHER" id="PTHR32552">
    <property type="entry name" value="FERRICHROME IRON RECEPTOR-RELATED"/>
    <property type="match status" value="1"/>
</dbReference>
<feature type="chain" id="PRO_5036765661" evidence="13">
    <location>
        <begin position="27"/>
        <end position="768"/>
    </location>
</feature>
<dbReference type="SUPFAM" id="SSF56935">
    <property type="entry name" value="Porins"/>
    <property type="match status" value="1"/>
</dbReference>
<comment type="subcellular location">
    <subcellularLocation>
        <location evidence="1 11">Cell outer membrane</location>
        <topology evidence="1 11">Multi-pass membrane protein</topology>
    </subcellularLocation>
</comment>
<keyword evidence="2 11" id="KW-0813">Transport</keyword>
<keyword evidence="3 11" id="KW-1134">Transmembrane beta strand</keyword>
<evidence type="ECO:0000256" key="12">
    <source>
        <dbReference type="RuleBase" id="RU003357"/>
    </source>
</evidence>
<evidence type="ECO:0000256" key="6">
    <source>
        <dbReference type="ARBA" id="ARBA00023004"/>
    </source>
</evidence>
<evidence type="ECO:0000256" key="7">
    <source>
        <dbReference type="ARBA" id="ARBA00023065"/>
    </source>
</evidence>
<dbReference type="GO" id="GO:0009279">
    <property type="term" value="C:cell outer membrane"/>
    <property type="evidence" value="ECO:0007669"/>
    <property type="project" value="UniProtKB-SubCell"/>
</dbReference>
<dbReference type="Gene3D" id="2.40.170.20">
    <property type="entry name" value="TonB-dependent receptor, beta-barrel domain"/>
    <property type="match status" value="1"/>
</dbReference>
<comment type="similarity">
    <text evidence="11 12">Belongs to the TonB-dependent receptor family.</text>
</comment>
<keyword evidence="13" id="KW-0732">Signal</keyword>
<organism evidence="16 17">
    <name type="scientific">Novosphingobium endophyticum</name>
    <dbReference type="NCBI Taxonomy" id="1955250"/>
    <lineage>
        <taxon>Bacteria</taxon>
        <taxon>Pseudomonadati</taxon>
        <taxon>Pseudomonadota</taxon>
        <taxon>Alphaproteobacteria</taxon>
        <taxon>Sphingomonadales</taxon>
        <taxon>Sphingomonadaceae</taxon>
        <taxon>Novosphingobium</taxon>
    </lineage>
</organism>
<dbReference type="PROSITE" id="PS52016">
    <property type="entry name" value="TONB_DEPENDENT_REC_3"/>
    <property type="match status" value="1"/>
</dbReference>
<dbReference type="RefSeq" id="WP_188770427.1">
    <property type="nucleotide sequence ID" value="NZ_BMHK01000009.1"/>
</dbReference>
<keyword evidence="17" id="KW-1185">Reference proteome</keyword>
<dbReference type="InterPro" id="IPR012910">
    <property type="entry name" value="Plug_dom"/>
</dbReference>
<evidence type="ECO:0000256" key="10">
    <source>
        <dbReference type="ARBA" id="ARBA00023237"/>
    </source>
</evidence>
<evidence type="ECO:0000259" key="15">
    <source>
        <dbReference type="Pfam" id="PF07715"/>
    </source>
</evidence>
<dbReference type="Pfam" id="PF00593">
    <property type="entry name" value="TonB_dep_Rec_b-barrel"/>
    <property type="match status" value="1"/>
</dbReference>
<dbReference type="Proteomes" id="UP000608154">
    <property type="component" value="Unassembled WGS sequence"/>
</dbReference>
<evidence type="ECO:0000256" key="4">
    <source>
        <dbReference type="ARBA" id="ARBA00022496"/>
    </source>
</evidence>
<dbReference type="Pfam" id="PF07715">
    <property type="entry name" value="Plug"/>
    <property type="match status" value="1"/>
</dbReference>
<gene>
    <name evidence="16" type="primary">fyuA</name>
    <name evidence="16" type="ORF">GCM10011494_16830</name>
</gene>
<evidence type="ECO:0000256" key="13">
    <source>
        <dbReference type="SAM" id="SignalP"/>
    </source>
</evidence>
<evidence type="ECO:0000256" key="9">
    <source>
        <dbReference type="ARBA" id="ARBA00023136"/>
    </source>
</evidence>
<dbReference type="EMBL" id="BMHK01000009">
    <property type="protein sequence ID" value="GGB99018.1"/>
    <property type="molecule type" value="Genomic_DNA"/>
</dbReference>
<evidence type="ECO:0000256" key="11">
    <source>
        <dbReference type="PROSITE-ProRule" id="PRU01360"/>
    </source>
</evidence>
<dbReference type="AlphaFoldDB" id="A0A916TRM5"/>
<evidence type="ECO:0000313" key="17">
    <source>
        <dbReference type="Proteomes" id="UP000608154"/>
    </source>
</evidence>
<feature type="signal peptide" evidence="13">
    <location>
        <begin position="1"/>
        <end position="26"/>
    </location>
</feature>
<name>A0A916TRM5_9SPHN</name>
<accession>A0A916TRM5</accession>
<sequence>MRFGRTSASVFGLVGLAALAPAPVFAQQVGEAASDSSVIIVTAQRRSEAQVDVPITITSLSSEALATANVAQLSDIGKMTPALRFDFSGGFFQPTIRGIGTAVITSGGGGNVGIYVDGFYSPNPLAADFDLISVEGIQVLKGPQGTLFGRNTTGGAILVSTREPSTAGNSFEGRARYGRYNEAAVEGLANYVISDRVALGIEGQYRRGDGWLHDISNNDKRVGDYENWSVRLSMKAELTDSVEVLLRYKHGQVDDPSSTLAATFENDEFGLGAPFGGIPGTFTTAKNKIASGSVPEFFRSNTDVLQGTIKADLGFADLTSYSQYRNEKVNSSLDLDYSGADIFQLGLPNNNETWSQEILLTSKPGTRLQWTAGLFYFQNKDQYITFIDNAGSGPGERIRFGGSSTTVKSYAAFLDATYEIVPDRLFVTAGARYARDKVDDAYFNTRFLAPFLDLNGNGIFDMGTEPEAPGGRVYISEFQPEAAEFAKDDRITPRFVIRYKPTDRTSIYASYTKGYKAAIIDVGGSCQNAPFECAQVKPETINAYEVGFKYESAGLSLEGAGFYYDYKDLQISLFEAGTASIVNAAKSEIYGLEGQLRYNFSPAFQFSAGASWVHARYKEFNNAPIYTRCSDFGQDFFNANCAPNGVTFLVIGQDLENVTMQRTPEFTGFVGARYTTEIGGGELALSGNLSYSSSFFFGPSGIQFRQGGYETLSLRAQWTAPDDRWYIAAYGDNVTDSRYRTAVQYSNFGIGTNWSKPVTFGGEVGVKF</sequence>
<keyword evidence="16" id="KW-0675">Receptor</keyword>
<feature type="domain" description="TonB-dependent receptor-like beta-barrel" evidence="14">
    <location>
        <begin position="254"/>
        <end position="734"/>
    </location>
</feature>
<feature type="domain" description="TonB-dependent receptor plug" evidence="15">
    <location>
        <begin position="50"/>
        <end position="156"/>
    </location>
</feature>
<dbReference type="GO" id="GO:0006826">
    <property type="term" value="P:iron ion transport"/>
    <property type="evidence" value="ECO:0007669"/>
    <property type="project" value="UniProtKB-KW"/>
</dbReference>
<dbReference type="InterPro" id="IPR000531">
    <property type="entry name" value="Beta-barrel_TonB"/>
</dbReference>
<evidence type="ECO:0000313" key="16">
    <source>
        <dbReference type="EMBL" id="GGB99018.1"/>
    </source>
</evidence>
<dbReference type="InterPro" id="IPR036942">
    <property type="entry name" value="Beta-barrel_TonB_sf"/>
</dbReference>
<evidence type="ECO:0000256" key="2">
    <source>
        <dbReference type="ARBA" id="ARBA00022448"/>
    </source>
</evidence>
<protein>
    <submittedName>
        <fullName evidence="16">TonB-dependent receptor</fullName>
    </submittedName>
</protein>
<keyword evidence="8 12" id="KW-0798">TonB box</keyword>
<reference evidence="16" key="1">
    <citation type="journal article" date="2014" name="Int. J. Syst. Evol. Microbiol.">
        <title>Complete genome sequence of Corynebacterium casei LMG S-19264T (=DSM 44701T), isolated from a smear-ripened cheese.</title>
        <authorList>
            <consortium name="US DOE Joint Genome Institute (JGI-PGF)"/>
            <person name="Walter F."/>
            <person name="Albersmeier A."/>
            <person name="Kalinowski J."/>
            <person name="Ruckert C."/>
        </authorList>
    </citation>
    <scope>NUCLEOTIDE SEQUENCE</scope>
    <source>
        <strain evidence="16">CGMCC 1.15095</strain>
    </source>
</reference>
<evidence type="ECO:0000256" key="1">
    <source>
        <dbReference type="ARBA" id="ARBA00004571"/>
    </source>
</evidence>